<dbReference type="PROSITE" id="PS51257">
    <property type="entry name" value="PROKAR_LIPOPROTEIN"/>
    <property type="match status" value="1"/>
</dbReference>
<dbReference type="RefSeq" id="WP_023949932.1">
    <property type="nucleotide sequence ID" value="NZ_BASD01000035.1"/>
</dbReference>
<evidence type="ECO:0000313" key="1">
    <source>
        <dbReference type="EMBL" id="GAD20152.1"/>
    </source>
</evidence>
<keyword evidence="2" id="KW-1185">Reference proteome</keyword>
<dbReference type="Proteomes" id="UP000018143">
    <property type="component" value="Unassembled WGS sequence"/>
</dbReference>
<reference evidence="1 2" key="1">
    <citation type="journal article" date="2013" name="Genome Announc.">
        <title>Draft Genome Sequence of Helicobacter fennelliae Strain MRY12-0050, Isolated from a Bacteremia Patient.</title>
        <authorList>
            <person name="Rimbara E."/>
            <person name="Matsui M."/>
            <person name="Mori S."/>
            <person name="Suzuki S."/>
            <person name="Suzuki M."/>
            <person name="Kim H."/>
            <person name="Sekizuka T."/>
            <person name="Kuroda M."/>
            <person name="Shibayama K."/>
        </authorList>
    </citation>
    <scope>NUCLEOTIDE SEQUENCE [LARGE SCALE GENOMIC DNA]</scope>
    <source>
        <strain evidence="1 2">MRY12-0050</strain>
    </source>
</reference>
<name>T1DXC6_9HELI</name>
<dbReference type="EMBL" id="BASD01000035">
    <property type="protein sequence ID" value="GAD20152.1"/>
    <property type="molecule type" value="Genomic_DNA"/>
</dbReference>
<dbReference type="AlphaFoldDB" id="T1DXC6"/>
<proteinExistence type="predicted"/>
<comment type="caution">
    <text evidence="1">The sequence shown here is derived from an EMBL/GenBank/DDBJ whole genome shotgun (WGS) entry which is preliminary data.</text>
</comment>
<dbReference type="STRING" id="1325130.HFN_1396"/>
<accession>T1DXC6</accession>
<gene>
    <name evidence="1" type="ORF">HFN_1396</name>
</gene>
<evidence type="ECO:0000313" key="2">
    <source>
        <dbReference type="Proteomes" id="UP000018143"/>
    </source>
</evidence>
<protein>
    <recommendedName>
        <fullName evidence="3">Lipoprotein</fullName>
    </recommendedName>
</protein>
<organism evidence="1 2">
    <name type="scientific">Helicobacter fennelliae MRY12-0050</name>
    <dbReference type="NCBI Taxonomy" id="1325130"/>
    <lineage>
        <taxon>Bacteria</taxon>
        <taxon>Pseudomonadati</taxon>
        <taxon>Campylobacterota</taxon>
        <taxon>Epsilonproteobacteria</taxon>
        <taxon>Campylobacterales</taxon>
        <taxon>Helicobacteraceae</taxon>
        <taxon>Helicobacter</taxon>
    </lineage>
</organism>
<evidence type="ECO:0008006" key="3">
    <source>
        <dbReference type="Google" id="ProtNLM"/>
    </source>
</evidence>
<sequence length="46" mass="4972">MINIKQLKLLASAVVLLLFVGCTSHYGNQTLAKKSPADLKKRACKG</sequence>